<sequence>MENNKNSKPQAQLPHRIEIEETIFLSCDQQSSFHKHIFSFDTIVGTAKQLIRTASLLGLPVLVTEQNPQKLGNLIIDLQKELPQINSQVIQKMSLSMVNDQTKQFLNKYPHRKTAILFGVEAHAAIQQTTLDLISLGYKVYLITDGISSQRKIDRSTAFRRLENEGAILATSESVIFELIRTAKHPQFKKILNILKMDRVQAIAKL</sequence>
<dbReference type="InterPro" id="IPR036380">
    <property type="entry name" value="Isochorismatase-like_sf"/>
</dbReference>
<keyword evidence="4" id="KW-1185">Reference proteome</keyword>
<gene>
    <name evidence="3" type="ORF">TTHERM_00522800</name>
</gene>
<dbReference type="Pfam" id="PF00857">
    <property type="entry name" value="Isochorismatase"/>
    <property type="match status" value="1"/>
</dbReference>
<dbReference type="InterPro" id="IPR000868">
    <property type="entry name" value="Isochorismatase-like_dom"/>
</dbReference>
<feature type="domain" description="Isochorismatase-like" evidence="2">
    <location>
        <begin position="22"/>
        <end position="173"/>
    </location>
</feature>
<evidence type="ECO:0000313" key="3">
    <source>
        <dbReference type="EMBL" id="EAR94213.1"/>
    </source>
</evidence>
<accession>I7ME43</accession>
<protein>
    <submittedName>
        <fullName evidence="3">Isochorismatase hydrolase</fullName>
    </submittedName>
</protein>
<comment type="similarity">
    <text evidence="1">Belongs to the isochorismatase family.</text>
</comment>
<dbReference type="GeneID" id="7826904"/>
<proteinExistence type="inferred from homology"/>
<dbReference type="SUPFAM" id="SSF52499">
    <property type="entry name" value="Isochorismatase-like hydrolases"/>
    <property type="match status" value="1"/>
</dbReference>
<organism evidence="3 4">
    <name type="scientific">Tetrahymena thermophila (strain SB210)</name>
    <dbReference type="NCBI Taxonomy" id="312017"/>
    <lineage>
        <taxon>Eukaryota</taxon>
        <taxon>Sar</taxon>
        <taxon>Alveolata</taxon>
        <taxon>Ciliophora</taxon>
        <taxon>Intramacronucleata</taxon>
        <taxon>Oligohymenophorea</taxon>
        <taxon>Hymenostomatida</taxon>
        <taxon>Tetrahymenina</taxon>
        <taxon>Tetrahymenidae</taxon>
        <taxon>Tetrahymena</taxon>
    </lineage>
</organism>
<dbReference type="OrthoDB" id="269496at2759"/>
<dbReference type="AlphaFoldDB" id="I7ME43"/>
<dbReference type="Proteomes" id="UP000009168">
    <property type="component" value="Unassembled WGS sequence"/>
</dbReference>
<dbReference type="InterPro" id="IPR050993">
    <property type="entry name" value="Isochorismatase_domain"/>
</dbReference>
<name>I7ME43_TETTS</name>
<dbReference type="RefSeq" id="XP_001014458.1">
    <property type="nucleotide sequence ID" value="XM_001014458.2"/>
</dbReference>
<evidence type="ECO:0000313" key="4">
    <source>
        <dbReference type="Proteomes" id="UP000009168"/>
    </source>
</evidence>
<evidence type="ECO:0000256" key="1">
    <source>
        <dbReference type="ARBA" id="ARBA00006336"/>
    </source>
</evidence>
<dbReference type="STRING" id="312017.I7ME43"/>
<dbReference type="GO" id="GO:0016787">
    <property type="term" value="F:hydrolase activity"/>
    <property type="evidence" value="ECO:0007669"/>
    <property type="project" value="UniProtKB-KW"/>
</dbReference>
<dbReference type="PANTHER" id="PTHR14119">
    <property type="entry name" value="HYDROLASE"/>
    <property type="match status" value="1"/>
</dbReference>
<reference evidence="4" key="1">
    <citation type="journal article" date="2006" name="PLoS Biol.">
        <title>Macronuclear genome sequence of the ciliate Tetrahymena thermophila, a model eukaryote.</title>
        <authorList>
            <person name="Eisen J.A."/>
            <person name="Coyne R.S."/>
            <person name="Wu M."/>
            <person name="Wu D."/>
            <person name="Thiagarajan M."/>
            <person name="Wortman J.R."/>
            <person name="Badger J.H."/>
            <person name="Ren Q."/>
            <person name="Amedeo P."/>
            <person name="Jones K.M."/>
            <person name="Tallon L.J."/>
            <person name="Delcher A.L."/>
            <person name="Salzberg S.L."/>
            <person name="Silva J.C."/>
            <person name="Haas B.J."/>
            <person name="Majoros W.H."/>
            <person name="Farzad M."/>
            <person name="Carlton J.M."/>
            <person name="Smith R.K. Jr."/>
            <person name="Garg J."/>
            <person name="Pearlman R.E."/>
            <person name="Karrer K.M."/>
            <person name="Sun L."/>
            <person name="Manning G."/>
            <person name="Elde N.C."/>
            <person name="Turkewitz A.P."/>
            <person name="Asai D.J."/>
            <person name="Wilkes D.E."/>
            <person name="Wang Y."/>
            <person name="Cai H."/>
            <person name="Collins K."/>
            <person name="Stewart B.A."/>
            <person name="Lee S.R."/>
            <person name="Wilamowska K."/>
            <person name="Weinberg Z."/>
            <person name="Ruzzo W.L."/>
            <person name="Wloga D."/>
            <person name="Gaertig J."/>
            <person name="Frankel J."/>
            <person name="Tsao C.-C."/>
            <person name="Gorovsky M.A."/>
            <person name="Keeling P.J."/>
            <person name="Waller R.F."/>
            <person name="Patron N.J."/>
            <person name="Cherry J.M."/>
            <person name="Stover N.A."/>
            <person name="Krieger C.J."/>
            <person name="del Toro C."/>
            <person name="Ryder H.F."/>
            <person name="Williamson S.C."/>
            <person name="Barbeau R.A."/>
            <person name="Hamilton E.P."/>
            <person name="Orias E."/>
        </authorList>
    </citation>
    <scope>NUCLEOTIDE SEQUENCE [LARGE SCALE GENOMIC DNA]</scope>
    <source>
        <strain evidence="4">SB210</strain>
    </source>
</reference>
<dbReference type="EMBL" id="GG662717">
    <property type="protein sequence ID" value="EAR94213.1"/>
    <property type="molecule type" value="Genomic_DNA"/>
</dbReference>
<dbReference type="Gene3D" id="3.40.50.850">
    <property type="entry name" value="Isochorismatase-like"/>
    <property type="match status" value="1"/>
</dbReference>
<evidence type="ECO:0000259" key="2">
    <source>
        <dbReference type="Pfam" id="PF00857"/>
    </source>
</evidence>
<dbReference type="eggNOG" id="KOG4044">
    <property type="taxonomic scope" value="Eukaryota"/>
</dbReference>
<dbReference type="KEGG" id="tet:TTHERM_00522800"/>
<keyword evidence="3" id="KW-0378">Hydrolase</keyword>
<dbReference type="OMA" id="QHACANI"/>
<dbReference type="HOGENOM" id="CLU_066901_0_1_1"/>
<dbReference type="InParanoid" id="I7ME43"/>
<dbReference type="PANTHER" id="PTHR14119:SF3">
    <property type="entry name" value="ISOCHORISMATASE DOMAIN-CONTAINING PROTEIN 2"/>
    <property type="match status" value="1"/>
</dbReference>